<dbReference type="PANTHER" id="PTHR43404">
    <property type="entry name" value="LIPOPOLYSACCHARIDE CHOLINEPHOSPHOTRANSFERASE LICD"/>
    <property type="match status" value="1"/>
</dbReference>
<dbReference type="EMBL" id="GL376619">
    <property type="status" value="NOT_ANNOTATED_CDS"/>
    <property type="molecule type" value="Genomic_DNA"/>
</dbReference>
<accession>K3WTB7</accession>
<evidence type="ECO:0000313" key="2">
    <source>
        <dbReference type="EnsemblProtists" id="PYU1_T008211"/>
    </source>
</evidence>
<reference evidence="3" key="1">
    <citation type="journal article" date="2010" name="Genome Biol.">
        <title>Genome sequence of the necrotrophic plant pathogen Pythium ultimum reveals original pathogenicity mechanisms and effector repertoire.</title>
        <authorList>
            <person name="Levesque C.A."/>
            <person name="Brouwer H."/>
            <person name="Cano L."/>
            <person name="Hamilton J.P."/>
            <person name="Holt C."/>
            <person name="Huitema E."/>
            <person name="Raffaele S."/>
            <person name="Robideau G.P."/>
            <person name="Thines M."/>
            <person name="Win J."/>
            <person name="Zerillo M.M."/>
            <person name="Beakes G.W."/>
            <person name="Boore J.L."/>
            <person name="Busam D."/>
            <person name="Dumas B."/>
            <person name="Ferriera S."/>
            <person name="Fuerstenberg S.I."/>
            <person name="Gachon C.M."/>
            <person name="Gaulin E."/>
            <person name="Govers F."/>
            <person name="Grenville-Briggs L."/>
            <person name="Horner N."/>
            <person name="Hostetler J."/>
            <person name="Jiang R.H."/>
            <person name="Johnson J."/>
            <person name="Krajaejun T."/>
            <person name="Lin H."/>
            <person name="Meijer H.J."/>
            <person name="Moore B."/>
            <person name="Morris P."/>
            <person name="Phuntmart V."/>
            <person name="Puiu D."/>
            <person name="Shetty J."/>
            <person name="Stajich J.E."/>
            <person name="Tripathy S."/>
            <person name="Wawra S."/>
            <person name="van West P."/>
            <person name="Whitty B.R."/>
            <person name="Coutinho P.M."/>
            <person name="Henrissat B."/>
            <person name="Martin F."/>
            <person name="Thomas P.D."/>
            <person name="Tyler B.M."/>
            <person name="De Vries R.P."/>
            <person name="Kamoun S."/>
            <person name="Yandell M."/>
            <person name="Tisserat N."/>
            <person name="Buell C.R."/>
        </authorList>
    </citation>
    <scope>NUCLEOTIDE SEQUENCE</scope>
    <source>
        <strain evidence="3">DAOM:BR144</strain>
    </source>
</reference>
<organism evidence="2 3">
    <name type="scientific">Globisporangium ultimum (strain ATCC 200006 / CBS 805.95 / DAOM BR144)</name>
    <name type="common">Pythium ultimum</name>
    <dbReference type="NCBI Taxonomy" id="431595"/>
    <lineage>
        <taxon>Eukaryota</taxon>
        <taxon>Sar</taxon>
        <taxon>Stramenopiles</taxon>
        <taxon>Oomycota</taxon>
        <taxon>Peronosporomycetes</taxon>
        <taxon>Pythiales</taxon>
        <taxon>Pythiaceae</taxon>
        <taxon>Globisporangium</taxon>
    </lineage>
</organism>
<dbReference type="EnsemblProtists" id="PYU1_T008211">
    <property type="protein sequence ID" value="PYU1_T008211"/>
    <property type="gene ID" value="PYU1_G008195"/>
</dbReference>
<dbReference type="GO" id="GO:0009100">
    <property type="term" value="P:glycoprotein metabolic process"/>
    <property type="evidence" value="ECO:0007669"/>
    <property type="project" value="UniProtKB-ARBA"/>
</dbReference>
<reference evidence="3" key="2">
    <citation type="submission" date="2010-04" db="EMBL/GenBank/DDBJ databases">
        <authorList>
            <person name="Buell R."/>
            <person name="Hamilton J."/>
            <person name="Hostetler J."/>
        </authorList>
    </citation>
    <scope>NUCLEOTIDE SEQUENCE [LARGE SCALE GENOMIC DNA]</scope>
    <source>
        <strain evidence="3">DAOM:BR144</strain>
    </source>
</reference>
<dbReference type="STRING" id="431595.K3WTB7"/>
<reference evidence="2" key="3">
    <citation type="submission" date="2015-02" db="UniProtKB">
        <authorList>
            <consortium name="EnsemblProtists"/>
        </authorList>
    </citation>
    <scope>IDENTIFICATION</scope>
    <source>
        <strain evidence="2">DAOM BR144</strain>
    </source>
</reference>
<evidence type="ECO:0000313" key="3">
    <source>
        <dbReference type="Proteomes" id="UP000019132"/>
    </source>
</evidence>
<dbReference type="AlphaFoldDB" id="K3WTB7"/>
<sequence>MLPAHSPRDASKPRRWLLARMLRLRVWSLRRLLVTGVALCVIVKATYEMFFVRYVNGKRCERLGRVHLERGFHNPSDCFSSGEVQQIILGLVFAIADVFERNNVTYWLDSGTLLGAYREDAVILYDDDADIGIDEATYVRLRDGDEHLAFPSVYELHLHGAKFREQGRRDPGIPGRLVHTKSGIYVDMFVFLESKTAETDAEPMFGPLASKCFHSCVRCPKVENRGKEFKIPKSWVFPLNKCFLGGREVSCPAQSEKYLDYLYGPNYMTPS</sequence>
<proteinExistence type="predicted"/>
<dbReference type="InterPro" id="IPR007074">
    <property type="entry name" value="LicD/FKTN/FKRP_NTP_transf"/>
</dbReference>
<name>K3WTB7_GLOUD</name>
<dbReference type="eggNOG" id="ENOG502SD1A">
    <property type="taxonomic scope" value="Eukaryota"/>
</dbReference>
<dbReference type="InterPro" id="IPR052942">
    <property type="entry name" value="LPS_cholinephosphotransferase"/>
</dbReference>
<protein>
    <recommendedName>
        <fullName evidence="1">LicD/FKTN/FKRP nucleotidyltransferase domain-containing protein</fullName>
    </recommendedName>
</protein>
<dbReference type="Proteomes" id="UP000019132">
    <property type="component" value="Unassembled WGS sequence"/>
</dbReference>
<dbReference type="HOGENOM" id="CLU_080041_1_0_1"/>
<dbReference type="PANTHER" id="PTHR43404:SF1">
    <property type="entry name" value="MNN4P"/>
    <property type="match status" value="1"/>
</dbReference>
<dbReference type="InParanoid" id="K3WTB7"/>
<dbReference type="Pfam" id="PF04991">
    <property type="entry name" value="LicD"/>
    <property type="match status" value="1"/>
</dbReference>
<feature type="domain" description="LicD/FKTN/FKRP nucleotidyltransferase" evidence="1">
    <location>
        <begin position="100"/>
        <end position="190"/>
    </location>
</feature>
<dbReference type="VEuPathDB" id="FungiDB:PYU1_G008195"/>
<evidence type="ECO:0000259" key="1">
    <source>
        <dbReference type="Pfam" id="PF04991"/>
    </source>
</evidence>
<keyword evidence="3" id="KW-1185">Reference proteome</keyword>